<dbReference type="RefSeq" id="WP_092982922.1">
    <property type="nucleotide sequence ID" value="NZ_FOYQ01000002.1"/>
</dbReference>
<feature type="domain" description="NAD(P)-binding" evidence="1">
    <location>
        <begin position="7"/>
        <end position="203"/>
    </location>
</feature>
<evidence type="ECO:0000313" key="2">
    <source>
        <dbReference type="EMBL" id="SFR51963.1"/>
    </source>
</evidence>
<gene>
    <name evidence="2" type="ORF">SAMN04490243_2536</name>
</gene>
<proteinExistence type="predicted"/>
<dbReference type="GO" id="GO:0004074">
    <property type="term" value="F:biliverdin reductase [NAD(P)H] activity"/>
    <property type="evidence" value="ECO:0007669"/>
    <property type="project" value="TreeGrafter"/>
</dbReference>
<dbReference type="PANTHER" id="PTHR43355:SF2">
    <property type="entry name" value="FLAVIN REDUCTASE (NADPH)"/>
    <property type="match status" value="1"/>
</dbReference>
<dbReference type="GO" id="GO:0042602">
    <property type="term" value="F:riboflavin reductase (NADPH) activity"/>
    <property type="evidence" value="ECO:0007669"/>
    <property type="project" value="TreeGrafter"/>
</dbReference>
<dbReference type="AlphaFoldDB" id="A0A1I6HBZ9"/>
<dbReference type="SUPFAM" id="SSF51735">
    <property type="entry name" value="NAD(P)-binding Rossmann-fold domains"/>
    <property type="match status" value="1"/>
</dbReference>
<evidence type="ECO:0000313" key="3">
    <source>
        <dbReference type="Proteomes" id="UP000199534"/>
    </source>
</evidence>
<protein>
    <submittedName>
        <fullName evidence="2">Putative NADH-flavin reductase</fullName>
    </submittedName>
</protein>
<dbReference type="Gene3D" id="3.40.50.720">
    <property type="entry name" value="NAD(P)-binding Rossmann-like Domain"/>
    <property type="match status" value="1"/>
</dbReference>
<dbReference type="PANTHER" id="PTHR43355">
    <property type="entry name" value="FLAVIN REDUCTASE (NADPH)"/>
    <property type="match status" value="1"/>
</dbReference>
<dbReference type="InterPro" id="IPR016040">
    <property type="entry name" value="NAD(P)-bd_dom"/>
</dbReference>
<dbReference type="OrthoDB" id="9790734at2"/>
<dbReference type="Proteomes" id="UP000199534">
    <property type="component" value="Unassembled WGS sequence"/>
</dbReference>
<keyword evidence="3" id="KW-1185">Reference proteome</keyword>
<dbReference type="STRING" id="400055.SAMN04490243_2536"/>
<dbReference type="InterPro" id="IPR036291">
    <property type="entry name" value="NAD(P)-bd_dom_sf"/>
</dbReference>
<name>A0A1I6HBZ9_9FLAO</name>
<evidence type="ECO:0000259" key="1">
    <source>
        <dbReference type="Pfam" id="PF13460"/>
    </source>
</evidence>
<reference evidence="2 3" key="1">
    <citation type="submission" date="2016-10" db="EMBL/GenBank/DDBJ databases">
        <authorList>
            <person name="de Groot N.N."/>
        </authorList>
    </citation>
    <scope>NUCLEOTIDE SEQUENCE [LARGE SCALE GENOMIC DNA]</scope>
    <source>
        <strain evidence="2 3">DSM 21019</strain>
    </source>
</reference>
<organism evidence="2 3">
    <name type="scientific">Robiginitalea myxolifaciens</name>
    <dbReference type="NCBI Taxonomy" id="400055"/>
    <lineage>
        <taxon>Bacteria</taxon>
        <taxon>Pseudomonadati</taxon>
        <taxon>Bacteroidota</taxon>
        <taxon>Flavobacteriia</taxon>
        <taxon>Flavobacteriales</taxon>
        <taxon>Flavobacteriaceae</taxon>
        <taxon>Robiginitalea</taxon>
    </lineage>
</organism>
<dbReference type="EMBL" id="FOYQ01000002">
    <property type="protein sequence ID" value="SFR51963.1"/>
    <property type="molecule type" value="Genomic_DNA"/>
</dbReference>
<sequence length="217" mass="24404">MKILLLGATGRTGRLVLQQALSSGFEVNCLARNSTRIQKRIGLEIFEGNPTKAADIERAIQGCDAIISVLNISRTSDFPWAPLRTPKTFLSETMSSLISTARKMNVRRIAICSAWGVAETREDIPLWFKWLIEKSNIGVAYRDHERQEQILSVTNLDWTIVRPVGLTNTRKDQEVLELFGGNDKPKLLISRKTVANFLLKSLKRNELIGKKVVISKT</sequence>
<accession>A0A1I6HBZ9</accession>
<dbReference type="InterPro" id="IPR051606">
    <property type="entry name" value="Polyketide_Oxido-like"/>
</dbReference>
<dbReference type="Pfam" id="PF13460">
    <property type="entry name" value="NAD_binding_10"/>
    <property type="match status" value="1"/>
</dbReference>